<proteinExistence type="predicted"/>
<dbReference type="RefSeq" id="WP_184580142.1">
    <property type="nucleotide sequence ID" value="NZ_JACHJL010000036.1"/>
</dbReference>
<evidence type="ECO:0000256" key="1">
    <source>
        <dbReference type="SAM" id="MobiDB-lite"/>
    </source>
</evidence>
<accession>A0A7W9QHC6</accession>
<organism evidence="2 3">
    <name type="scientific">Streptomyces zagrosensis</name>
    <dbReference type="NCBI Taxonomy" id="1042984"/>
    <lineage>
        <taxon>Bacteria</taxon>
        <taxon>Bacillati</taxon>
        <taxon>Actinomycetota</taxon>
        <taxon>Actinomycetes</taxon>
        <taxon>Kitasatosporales</taxon>
        <taxon>Streptomycetaceae</taxon>
        <taxon>Streptomyces</taxon>
    </lineage>
</organism>
<comment type="caution">
    <text evidence="2">The sequence shown here is derived from an EMBL/GenBank/DDBJ whole genome shotgun (WGS) entry which is preliminary data.</text>
</comment>
<feature type="region of interest" description="Disordered" evidence="1">
    <location>
        <begin position="80"/>
        <end position="112"/>
    </location>
</feature>
<evidence type="ECO:0000313" key="3">
    <source>
        <dbReference type="Proteomes" id="UP000588098"/>
    </source>
</evidence>
<feature type="compositionally biased region" description="Basic and acidic residues" evidence="1">
    <location>
        <begin position="83"/>
        <end position="94"/>
    </location>
</feature>
<name>A0A7W9QHC6_9ACTN</name>
<dbReference type="Proteomes" id="UP000588098">
    <property type="component" value="Unassembled WGS sequence"/>
</dbReference>
<protein>
    <submittedName>
        <fullName evidence="2">Uncharacterized protein</fullName>
    </submittedName>
</protein>
<sequence>MATAQGGVYAFLHGDGPATAHLLDFATDIGAALVKRHHDGFADVPAGALAVTVERVDSVADHVEVGELEHLLLWRRSWAGSAPREKSPRPDARMVRTGVNACSRRGCSREGR</sequence>
<dbReference type="AlphaFoldDB" id="A0A7W9QHC6"/>
<dbReference type="EMBL" id="JACHJL010000036">
    <property type="protein sequence ID" value="MBB5940191.1"/>
    <property type="molecule type" value="Genomic_DNA"/>
</dbReference>
<reference evidence="2 3" key="1">
    <citation type="submission" date="2020-08" db="EMBL/GenBank/DDBJ databases">
        <title>Genomic Encyclopedia of Type Strains, Phase III (KMG-III): the genomes of soil and plant-associated and newly described type strains.</title>
        <authorList>
            <person name="Whitman W."/>
        </authorList>
    </citation>
    <scope>NUCLEOTIDE SEQUENCE [LARGE SCALE GENOMIC DNA]</scope>
    <source>
        <strain evidence="2 3">CECT 8305</strain>
    </source>
</reference>
<keyword evidence="3" id="KW-1185">Reference proteome</keyword>
<evidence type="ECO:0000313" key="2">
    <source>
        <dbReference type="EMBL" id="MBB5940191.1"/>
    </source>
</evidence>
<gene>
    <name evidence="2" type="ORF">FHS42_007289</name>
</gene>